<dbReference type="Proteomes" id="UP000297280">
    <property type="component" value="Unassembled WGS sequence"/>
</dbReference>
<accession>A0A4Z1KV91</accession>
<dbReference type="EMBL" id="PQXO01000161">
    <property type="protein sequence ID" value="TGO88462.1"/>
    <property type="molecule type" value="Genomic_DNA"/>
</dbReference>
<keyword evidence="2" id="KW-1185">Reference proteome</keyword>
<dbReference type="OrthoDB" id="3513540at2759"/>
<reference evidence="1 2" key="1">
    <citation type="submission" date="2017-12" db="EMBL/GenBank/DDBJ databases">
        <title>Comparative genomics of Botrytis spp.</title>
        <authorList>
            <person name="Valero-Jimenez C.A."/>
            <person name="Tapia P."/>
            <person name="Veloso J."/>
            <person name="Silva-Moreno E."/>
            <person name="Staats M."/>
            <person name="Valdes J.H."/>
            <person name="Van Kan J.A.L."/>
        </authorList>
    </citation>
    <scope>NUCLEOTIDE SEQUENCE [LARGE SCALE GENOMIC DNA]</scope>
    <source>
        <strain evidence="1 2">MUCL3349</strain>
    </source>
</reference>
<organism evidence="1 2">
    <name type="scientific">Botrytis porri</name>
    <dbReference type="NCBI Taxonomy" id="87229"/>
    <lineage>
        <taxon>Eukaryota</taxon>
        <taxon>Fungi</taxon>
        <taxon>Dikarya</taxon>
        <taxon>Ascomycota</taxon>
        <taxon>Pezizomycotina</taxon>
        <taxon>Leotiomycetes</taxon>
        <taxon>Helotiales</taxon>
        <taxon>Sclerotiniaceae</taxon>
        <taxon>Botrytis</taxon>
    </lineage>
</organism>
<dbReference type="STRING" id="87229.A0A4Z1KV91"/>
<protein>
    <submittedName>
        <fullName evidence="1">Uncharacterized protein</fullName>
    </submittedName>
</protein>
<dbReference type="AlphaFoldDB" id="A0A4Z1KV91"/>
<evidence type="ECO:0000313" key="2">
    <source>
        <dbReference type="Proteomes" id="UP000297280"/>
    </source>
</evidence>
<sequence length="147" mass="16356">MSATINKEQSSSSPETEWIKIEFQFELSPGEVPIGNLEASSDHSPASFPLTHPIDNVLYDNVETLDISNWNDDVRADQTALLPTEFNHAKVPNWNYNSTGDTATTSLDSFMNFQNFISFEPKATSSDTRYLQGLWDGIDAAINVHGQ</sequence>
<evidence type="ECO:0000313" key="1">
    <source>
        <dbReference type="EMBL" id="TGO88462.1"/>
    </source>
</evidence>
<comment type="caution">
    <text evidence="1">The sequence shown here is derived from an EMBL/GenBank/DDBJ whole genome shotgun (WGS) entry which is preliminary data.</text>
</comment>
<proteinExistence type="predicted"/>
<name>A0A4Z1KV91_9HELO</name>
<gene>
    <name evidence="1" type="ORF">BPOR_0161g00160</name>
</gene>